<evidence type="ECO:0008006" key="3">
    <source>
        <dbReference type="Google" id="ProtNLM"/>
    </source>
</evidence>
<dbReference type="InterPro" id="IPR022208">
    <property type="entry name" value="DUF3737"/>
</dbReference>
<proteinExistence type="predicted"/>
<evidence type="ECO:0000313" key="1">
    <source>
        <dbReference type="EMBL" id="SFD38747.1"/>
    </source>
</evidence>
<dbReference type="STRING" id="1505723.SAMN04487792_0641"/>
<dbReference type="InterPro" id="IPR012334">
    <property type="entry name" value="Pectin_lyas_fold"/>
</dbReference>
<dbReference type="InterPro" id="IPR011050">
    <property type="entry name" value="Pectin_lyase_fold/virulence"/>
</dbReference>
<dbReference type="Pfam" id="PF12541">
    <property type="entry name" value="DUF3737"/>
    <property type="match status" value="1"/>
</dbReference>
<protein>
    <recommendedName>
        <fullName evidence="3">DUF3737 domain-containing protein</fullName>
    </recommendedName>
</protein>
<organism evidence="1 2">
    <name type="scientific">Lactobacillus bombicola</name>
    <dbReference type="NCBI Taxonomy" id="1505723"/>
    <lineage>
        <taxon>Bacteria</taxon>
        <taxon>Bacillati</taxon>
        <taxon>Bacillota</taxon>
        <taxon>Bacilli</taxon>
        <taxon>Lactobacillales</taxon>
        <taxon>Lactobacillaceae</taxon>
        <taxon>Lactobacillus</taxon>
    </lineage>
</organism>
<dbReference type="Proteomes" id="UP000199599">
    <property type="component" value="Unassembled WGS sequence"/>
</dbReference>
<dbReference type="AlphaFoldDB" id="A0A1I1RXC4"/>
<reference evidence="2" key="1">
    <citation type="submission" date="2016-10" db="EMBL/GenBank/DDBJ databases">
        <authorList>
            <person name="Varghese N."/>
            <person name="Submissions S."/>
        </authorList>
    </citation>
    <scope>NUCLEOTIDE SEQUENCE [LARGE SCALE GENOMIC DNA]</scope>
    <source>
        <strain evidence="2">R-53102</strain>
    </source>
</reference>
<sequence>MNSIKNHYFTGERILFGLKKAELAGIVFGEGESPLKEAHNLNIKNSIFKWKYPLWYDTDIEVENTTFETMARSGIWYTQNIKMTNSALQAPKLFRRSAGIKLDHVHFANAEETMWSCQDIKMTNCQVNGAYFGKDSANIYLDQVSIIGNYAFDGAKNVEVHHSTLISKDAFWNCENVTVYDSTIVGEYLAWNSKNIKFINCKIESNQGLNYINQLKMKNTSLFHTDLAFEYVSKLDVEVTTKIDSVKNPISGKIVAPEIGTLIIDPNKVSPDKTQVVCDKIGIRTVCSDLNQKPED</sequence>
<dbReference type="Gene3D" id="2.160.20.10">
    <property type="entry name" value="Single-stranded right-handed beta-helix, Pectin lyase-like"/>
    <property type="match status" value="1"/>
</dbReference>
<dbReference type="RefSeq" id="WP_090092656.1">
    <property type="nucleotide sequence ID" value="NZ_CBCRVU010000002.1"/>
</dbReference>
<name>A0A1I1RXC4_9LACO</name>
<dbReference type="SUPFAM" id="SSF51126">
    <property type="entry name" value="Pectin lyase-like"/>
    <property type="match status" value="1"/>
</dbReference>
<dbReference type="EMBL" id="FOMN01000002">
    <property type="protein sequence ID" value="SFD38747.1"/>
    <property type="molecule type" value="Genomic_DNA"/>
</dbReference>
<gene>
    <name evidence="1" type="ORF">SAMN04487792_0641</name>
</gene>
<evidence type="ECO:0000313" key="2">
    <source>
        <dbReference type="Proteomes" id="UP000199599"/>
    </source>
</evidence>
<accession>A0A1I1RXC4</accession>